<accession>A0A930VBD6</accession>
<dbReference type="PANTHER" id="PTHR11475">
    <property type="entry name" value="OXIDASE/PEROXIDASE"/>
    <property type="match status" value="1"/>
</dbReference>
<organism evidence="4 5">
    <name type="scientific">Nocardioides islandensis</name>
    <dbReference type="NCBI Taxonomy" id="433663"/>
    <lineage>
        <taxon>Bacteria</taxon>
        <taxon>Bacillati</taxon>
        <taxon>Actinomycetota</taxon>
        <taxon>Actinomycetes</taxon>
        <taxon>Propionibacteriales</taxon>
        <taxon>Nocardioidaceae</taxon>
        <taxon>Nocardioides</taxon>
    </lineage>
</organism>
<dbReference type="InterPro" id="IPR010255">
    <property type="entry name" value="Haem_peroxidase_sf"/>
</dbReference>
<dbReference type="SUPFAM" id="SSF48113">
    <property type="entry name" value="Heme-dependent peroxidases"/>
    <property type="match status" value="1"/>
</dbReference>
<gene>
    <name evidence="4" type="ORF">ISU07_00175</name>
</gene>
<dbReference type="InterPro" id="IPR019791">
    <property type="entry name" value="Haem_peroxidase_animal"/>
</dbReference>
<keyword evidence="5" id="KW-1185">Reference proteome</keyword>
<keyword evidence="4" id="KW-0575">Peroxidase</keyword>
<dbReference type="GO" id="GO:0006979">
    <property type="term" value="P:response to oxidative stress"/>
    <property type="evidence" value="ECO:0007669"/>
    <property type="project" value="InterPro"/>
</dbReference>
<protein>
    <submittedName>
        <fullName evidence="4">Heme peroxidase</fullName>
    </submittedName>
</protein>
<dbReference type="Proteomes" id="UP000640489">
    <property type="component" value="Unassembled WGS sequence"/>
</dbReference>
<dbReference type="AlphaFoldDB" id="A0A930VBD6"/>
<dbReference type="EMBL" id="JADKPN010000001">
    <property type="protein sequence ID" value="MBF4761527.1"/>
    <property type="molecule type" value="Genomic_DNA"/>
</dbReference>
<proteinExistence type="predicted"/>
<keyword evidence="4" id="KW-0560">Oxidoreductase</keyword>
<dbReference type="PROSITE" id="PS50292">
    <property type="entry name" value="PEROXIDASE_3"/>
    <property type="match status" value="1"/>
</dbReference>
<comment type="caution">
    <text evidence="4">The sequence shown here is derived from an EMBL/GenBank/DDBJ whole genome shotgun (WGS) entry which is preliminary data.</text>
</comment>
<name>A0A930VBD6_9ACTN</name>
<dbReference type="GO" id="GO:0020037">
    <property type="term" value="F:heme binding"/>
    <property type="evidence" value="ECO:0007669"/>
    <property type="project" value="InterPro"/>
</dbReference>
<dbReference type="RefSeq" id="WP_194704746.1">
    <property type="nucleotide sequence ID" value="NZ_JADKPN010000001.1"/>
</dbReference>
<dbReference type="PANTHER" id="PTHR11475:SF4">
    <property type="entry name" value="CHORION PEROXIDASE"/>
    <property type="match status" value="1"/>
</dbReference>
<keyword evidence="2" id="KW-0964">Secreted</keyword>
<reference evidence="4" key="1">
    <citation type="submission" date="2020-11" db="EMBL/GenBank/DDBJ databases">
        <title>Nocardioides sp. nov., isolated from Soil of Cynanchum wilfordii Hemsley rhizosphere.</title>
        <authorList>
            <person name="Lee J.-S."/>
            <person name="Suh M.K."/>
            <person name="Kim J.-S."/>
        </authorList>
    </citation>
    <scope>NUCLEOTIDE SEQUENCE</scope>
    <source>
        <strain evidence="4">KCTC 19275</strain>
    </source>
</reference>
<dbReference type="InterPro" id="IPR037120">
    <property type="entry name" value="Haem_peroxidase_sf_animal"/>
</dbReference>
<dbReference type="GO" id="GO:0005576">
    <property type="term" value="C:extracellular region"/>
    <property type="evidence" value="ECO:0007669"/>
    <property type="project" value="UniProtKB-SubCell"/>
</dbReference>
<sequence length="520" mass="55756">MPGHHGSETFFIEGEGIVGEQAGGRPNARAAAAAGVPPFRFSRCGPKGTSVGPAVVAKLAEAMAKGGGGTGDVPAGYTYLGQFIDHDLTMDKTEVELGDDVPPAQLVQGRSPRLDLDSLYGAGPGDPKSAKFYEDDGVHLKIGDTRRIGPDAKKQGHDLPRVDGARTALIPDPRNDENLIVAQTHVAFIRFHNAVVDSLPTSLPSVKRFRQARKAVTLHYQWLIRHDYLPRIVDPAIVTDVFTNGRKIVQPDAGPTEVPTMPVEFSVAAFRLGHSMVRDSYNWNRRFPGQAGSLDYMFEFSGLGGTLGGDTVLISNWLADWRRMYDFAAAGHPELKPASAVNFAKRIDTLLVDPLKHLPPSTFGGKASMGFDNPQRNLAFRNLTRASMVSLATGPQMAQKLANNGVPVTPLTQAQLVDGDNGAVVTGLTSAQKTALVQKAPLWFYLLREAELNNGRLTGVGGRIVAETMHRAMQGSTFSIVRSKGFTPELGDRGNTFEMTDLLLVAFGGQASGINPLGGA</sequence>
<dbReference type="GO" id="GO:0004601">
    <property type="term" value="F:peroxidase activity"/>
    <property type="evidence" value="ECO:0007669"/>
    <property type="project" value="UniProtKB-KW"/>
</dbReference>
<evidence type="ECO:0000313" key="4">
    <source>
        <dbReference type="EMBL" id="MBF4761527.1"/>
    </source>
</evidence>
<evidence type="ECO:0000256" key="2">
    <source>
        <dbReference type="ARBA" id="ARBA00022525"/>
    </source>
</evidence>
<evidence type="ECO:0000256" key="3">
    <source>
        <dbReference type="ARBA" id="ARBA00023180"/>
    </source>
</evidence>
<evidence type="ECO:0000313" key="5">
    <source>
        <dbReference type="Proteomes" id="UP000640489"/>
    </source>
</evidence>
<evidence type="ECO:0000256" key="1">
    <source>
        <dbReference type="ARBA" id="ARBA00004613"/>
    </source>
</evidence>
<comment type="subcellular location">
    <subcellularLocation>
        <location evidence="1">Secreted</location>
    </subcellularLocation>
</comment>
<dbReference type="CDD" id="cd09819">
    <property type="entry name" value="An_peroxidase_bacterial_1"/>
    <property type="match status" value="1"/>
</dbReference>
<dbReference type="Pfam" id="PF03098">
    <property type="entry name" value="An_peroxidase"/>
    <property type="match status" value="1"/>
</dbReference>
<keyword evidence="3" id="KW-0325">Glycoprotein</keyword>
<dbReference type="Gene3D" id="1.10.640.10">
    <property type="entry name" value="Haem peroxidase domain superfamily, animal type"/>
    <property type="match status" value="1"/>
</dbReference>